<proteinExistence type="predicted"/>
<reference evidence="1 2" key="1">
    <citation type="journal article" date="2018" name="Sci. Rep.">
        <title>Characterisation of pathogen-specific regions and novel effector candidates in Fusarium oxysporum f. sp. cepae.</title>
        <authorList>
            <person name="Armitage A.D."/>
            <person name="Taylor A."/>
            <person name="Sobczyk M.K."/>
            <person name="Baxter L."/>
            <person name="Greenfield B.P."/>
            <person name="Bates H.J."/>
            <person name="Wilson F."/>
            <person name="Jackson A.C."/>
            <person name="Ott S."/>
            <person name="Harrison R.J."/>
            <person name="Clarkson J.P."/>
        </authorList>
    </citation>
    <scope>NUCLEOTIDE SEQUENCE [LARGE SCALE GENOMIC DNA]</scope>
    <source>
        <strain evidence="1 2">Fp_A8</strain>
    </source>
</reference>
<dbReference type="Proteomes" id="UP000283569">
    <property type="component" value="Unassembled WGS sequence"/>
</dbReference>
<accession>A0A420T6I8</accession>
<evidence type="ECO:0000313" key="2">
    <source>
        <dbReference type="Proteomes" id="UP000283569"/>
    </source>
</evidence>
<organism evidence="1 2">
    <name type="scientific">Gibberella intermedia</name>
    <name type="common">Bulb rot disease fungus</name>
    <name type="synonym">Fusarium proliferatum</name>
    <dbReference type="NCBI Taxonomy" id="948311"/>
    <lineage>
        <taxon>Eukaryota</taxon>
        <taxon>Fungi</taxon>
        <taxon>Dikarya</taxon>
        <taxon>Ascomycota</taxon>
        <taxon>Pezizomycotina</taxon>
        <taxon>Sordariomycetes</taxon>
        <taxon>Hypocreomycetidae</taxon>
        <taxon>Hypocreales</taxon>
        <taxon>Nectriaceae</taxon>
        <taxon>Fusarium</taxon>
        <taxon>Fusarium fujikuroi species complex</taxon>
    </lineage>
</organism>
<name>A0A420T6I8_GIBIN</name>
<sequence length="213" mass="24079">MSRHTLWQSSFFRTSKRPVDMVFSIMGFFGISLNPNEFHPDDRIRVTIALAKEFPNRGNTAEWLIAGSHEPPDPRLSSFTELPDTSIATPPRLATHKTELTRELDKPDRDIRFRFFNQQAPAGWMDDEGYQHYKGQVAQVVKLSNLSLITADEEKHNQTITALDGGVWDLCLHDSPIVSDGDEEQDVRKMYASVLGTTRRGSGVSYAKTVVLE</sequence>
<comment type="caution">
    <text evidence="1">The sequence shown here is derived from an EMBL/GenBank/DDBJ whole genome shotgun (WGS) entry which is preliminary data.</text>
</comment>
<evidence type="ECO:0000313" key="1">
    <source>
        <dbReference type="EMBL" id="RKL37141.1"/>
    </source>
</evidence>
<dbReference type="AlphaFoldDB" id="A0A420T6I8"/>
<gene>
    <name evidence="1" type="ORF">BFJ72_g7797</name>
</gene>
<dbReference type="EMBL" id="MRDB01000026">
    <property type="protein sequence ID" value="RKL37141.1"/>
    <property type="molecule type" value="Genomic_DNA"/>
</dbReference>
<protein>
    <submittedName>
        <fullName evidence="1">Uncharacterized protein</fullName>
    </submittedName>
</protein>